<feature type="region of interest" description="Disordered" evidence="1">
    <location>
        <begin position="27"/>
        <end position="73"/>
    </location>
</feature>
<feature type="compositionally biased region" description="Acidic residues" evidence="1">
    <location>
        <begin position="63"/>
        <end position="73"/>
    </location>
</feature>
<protein>
    <submittedName>
        <fullName evidence="2">Uncharacterized protein</fullName>
    </submittedName>
</protein>
<sequence length="73" mass="8521">MLENDPTLHQDQQNQADYFLKTKATQSGNEFIKRDPVSDDRGLSEEEKAQMTRPEDFEKFNLDDLDQLNDSND</sequence>
<reference evidence="3" key="1">
    <citation type="submission" date="2016-10" db="EMBL/GenBank/DDBJ databases">
        <authorList>
            <person name="Varghese N."/>
            <person name="Submissions S."/>
        </authorList>
    </citation>
    <scope>NUCLEOTIDE SEQUENCE [LARGE SCALE GENOMIC DNA]</scope>
    <source>
        <strain evidence="3">DSM 19181</strain>
    </source>
</reference>
<proteinExistence type="predicted"/>
<accession>A0A1G9CIK2</accession>
<dbReference type="AlphaFoldDB" id="A0A1G9CIK2"/>
<evidence type="ECO:0000313" key="2">
    <source>
        <dbReference type="EMBL" id="SDK51245.1"/>
    </source>
</evidence>
<dbReference type="OrthoDB" id="9895278at2"/>
<dbReference type="STRING" id="426701.SAMN04488098_103516"/>
<gene>
    <name evidence="2" type="ORF">SAMN04488098_103516</name>
</gene>
<dbReference type="EMBL" id="FNFK01000035">
    <property type="protein sequence ID" value="SDK51245.1"/>
    <property type="molecule type" value="Genomic_DNA"/>
</dbReference>
<keyword evidence="3" id="KW-1185">Reference proteome</keyword>
<evidence type="ECO:0000313" key="3">
    <source>
        <dbReference type="Proteomes" id="UP000199433"/>
    </source>
</evidence>
<dbReference type="RefSeq" id="WP_091267697.1">
    <property type="nucleotide sequence ID" value="NZ_FNFK01000035.1"/>
</dbReference>
<organism evidence="2 3">
    <name type="scientific">Alkalibacterium thalassium</name>
    <dbReference type="NCBI Taxonomy" id="426701"/>
    <lineage>
        <taxon>Bacteria</taxon>
        <taxon>Bacillati</taxon>
        <taxon>Bacillota</taxon>
        <taxon>Bacilli</taxon>
        <taxon>Lactobacillales</taxon>
        <taxon>Carnobacteriaceae</taxon>
        <taxon>Alkalibacterium</taxon>
    </lineage>
</organism>
<name>A0A1G9CIK2_9LACT</name>
<evidence type="ECO:0000256" key="1">
    <source>
        <dbReference type="SAM" id="MobiDB-lite"/>
    </source>
</evidence>
<dbReference type="Proteomes" id="UP000199433">
    <property type="component" value="Unassembled WGS sequence"/>
</dbReference>
<feature type="compositionally biased region" description="Basic and acidic residues" evidence="1">
    <location>
        <begin position="31"/>
        <end position="62"/>
    </location>
</feature>